<dbReference type="Proteomes" id="UP001152888">
    <property type="component" value="Unassembled WGS sequence"/>
</dbReference>
<feature type="domain" description="C2H2-type" evidence="6">
    <location>
        <begin position="249"/>
        <end position="274"/>
    </location>
</feature>
<dbReference type="Pfam" id="PF00096">
    <property type="entry name" value="zf-C2H2"/>
    <property type="match status" value="3"/>
</dbReference>
<organism evidence="7 8">
    <name type="scientific">Acanthoscelides obtectus</name>
    <name type="common">Bean weevil</name>
    <name type="synonym">Bruchus obtectus</name>
    <dbReference type="NCBI Taxonomy" id="200917"/>
    <lineage>
        <taxon>Eukaryota</taxon>
        <taxon>Metazoa</taxon>
        <taxon>Ecdysozoa</taxon>
        <taxon>Arthropoda</taxon>
        <taxon>Hexapoda</taxon>
        <taxon>Insecta</taxon>
        <taxon>Pterygota</taxon>
        <taxon>Neoptera</taxon>
        <taxon>Endopterygota</taxon>
        <taxon>Coleoptera</taxon>
        <taxon>Polyphaga</taxon>
        <taxon>Cucujiformia</taxon>
        <taxon>Chrysomeloidea</taxon>
        <taxon>Chrysomelidae</taxon>
        <taxon>Bruchinae</taxon>
        <taxon>Bruchini</taxon>
        <taxon>Acanthoscelides</taxon>
    </lineage>
</organism>
<proteinExistence type="predicted"/>
<dbReference type="Gene3D" id="3.30.160.60">
    <property type="entry name" value="Classic Zinc Finger"/>
    <property type="match status" value="4"/>
</dbReference>
<dbReference type="GO" id="GO:0043565">
    <property type="term" value="F:sequence-specific DNA binding"/>
    <property type="evidence" value="ECO:0007669"/>
    <property type="project" value="TreeGrafter"/>
</dbReference>
<dbReference type="PROSITE" id="PS50157">
    <property type="entry name" value="ZINC_FINGER_C2H2_2"/>
    <property type="match status" value="5"/>
</dbReference>
<evidence type="ECO:0000256" key="1">
    <source>
        <dbReference type="ARBA" id="ARBA00022723"/>
    </source>
</evidence>
<dbReference type="PROSITE" id="PS00028">
    <property type="entry name" value="ZINC_FINGER_C2H2_1"/>
    <property type="match status" value="2"/>
</dbReference>
<keyword evidence="4" id="KW-0862">Zinc</keyword>
<dbReference type="SUPFAM" id="SSF57667">
    <property type="entry name" value="beta-beta-alpha zinc fingers"/>
    <property type="match status" value="3"/>
</dbReference>
<reference evidence="7" key="1">
    <citation type="submission" date="2022-03" db="EMBL/GenBank/DDBJ databases">
        <authorList>
            <person name="Sayadi A."/>
        </authorList>
    </citation>
    <scope>NUCLEOTIDE SEQUENCE</scope>
</reference>
<evidence type="ECO:0000256" key="3">
    <source>
        <dbReference type="ARBA" id="ARBA00022771"/>
    </source>
</evidence>
<evidence type="ECO:0000256" key="5">
    <source>
        <dbReference type="PROSITE-ProRule" id="PRU00042"/>
    </source>
</evidence>
<keyword evidence="8" id="KW-1185">Reference proteome</keyword>
<comment type="caution">
    <text evidence="7">The sequence shown here is derived from an EMBL/GenBank/DDBJ whole genome shotgun (WGS) entry which is preliminary data.</text>
</comment>
<protein>
    <recommendedName>
        <fullName evidence="6">C2H2-type domain-containing protein</fullName>
    </recommendedName>
</protein>
<evidence type="ECO:0000313" key="7">
    <source>
        <dbReference type="EMBL" id="CAH1964120.1"/>
    </source>
</evidence>
<dbReference type="InterPro" id="IPR036236">
    <property type="entry name" value="Znf_C2H2_sf"/>
</dbReference>
<name>A0A9P0K0F3_ACAOB</name>
<dbReference type="GO" id="GO:0008270">
    <property type="term" value="F:zinc ion binding"/>
    <property type="evidence" value="ECO:0007669"/>
    <property type="project" value="UniProtKB-KW"/>
</dbReference>
<dbReference type="AlphaFoldDB" id="A0A9P0K0F3"/>
<dbReference type="SMART" id="SM00355">
    <property type="entry name" value="ZnF_C2H2"/>
    <property type="match status" value="8"/>
</dbReference>
<keyword evidence="3 5" id="KW-0863">Zinc-finger</keyword>
<feature type="domain" description="C2H2-type" evidence="6">
    <location>
        <begin position="73"/>
        <end position="101"/>
    </location>
</feature>
<gene>
    <name evidence="7" type="ORF">ACAOBT_LOCUS5593</name>
</gene>
<keyword evidence="2" id="KW-0677">Repeat</keyword>
<dbReference type="GO" id="GO:0005634">
    <property type="term" value="C:nucleus"/>
    <property type="evidence" value="ECO:0007669"/>
    <property type="project" value="TreeGrafter"/>
</dbReference>
<dbReference type="InterPro" id="IPR013087">
    <property type="entry name" value="Znf_C2H2_type"/>
</dbReference>
<evidence type="ECO:0000259" key="6">
    <source>
        <dbReference type="PROSITE" id="PS50157"/>
    </source>
</evidence>
<feature type="domain" description="C2H2-type" evidence="6">
    <location>
        <begin position="44"/>
        <end position="71"/>
    </location>
</feature>
<accession>A0A9P0K0F3</accession>
<evidence type="ECO:0000313" key="8">
    <source>
        <dbReference type="Proteomes" id="UP001152888"/>
    </source>
</evidence>
<dbReference type="PANTHER" id="PTHR24408">
    <property type="entry name" value="ZINC FINGER PROTEIN"/>
    <property type="match status" value="1"/>
</dbReference>
<dbReference type="GO" id="GO:0000981">
    <property type="term" value="F:DNA-binding transcription factor activity, RNA polymerase II-specific"/>
    <property type="evidence" value="ECO:0007669"/>
    <property type="project" value="TreeGrafter"/>
</dbReference>
<keyword evidence="1" id="KW-0479">Metal-binding</keyword>
<feature type="domain" description="C2H2-type" evidence="6">
    <location>
        <begin position="137"/>
        <end position="160"/>
    </location>
</feature>
<feature type="domain" description="C2H2-type" evidence="6">
    <location>
        <begin position="178"/>
        <end position="205"/>
    </location>
</feature>
<dbReference type="EMBL" id="CAKOFQ010006713">
    <property type="protein sequence ID" value="CAH1964120.1"/>
    <property type="molecule type" value="Genomic_DNA"/>
</dbReference>
<sequence>MELLKSLYSHALLAQLRYQSAVILAEKVECKFPLCNDEKGNERVQCWNCGKEYVTFAVLQRHLTYECGRYPTFSCPFCRKMFKRRDSMKRHVLLLHKQLKWSAAKPFSTCPNCGRTYKSKSAFSRHINHVCGKSESHACPVCSRTYKRKDIMRTHVKEVHPDYYAQQKSMLIEQKHIYACNNCGKRYKYKRNLNAHQRHECGKEPQLFCYVDGCNYVAKLKAHLKSHIRARHKLFVNFYGESKPVPAKYKCDRCGKCYQHQASLWNHRRYTCGHQVPHFYCPQCVFTTKYAHIIQQHVMAKHKQRLSRNEALKLQRTTKEESYVYNAQQERKFGDIANMAKRSLPIFWTGSFASNSASISSLRKSLAGSVEPSASSTSGAGLSRFTIVYSWEKDVNQIGFSLQKQRN</sequence>
<dbReference type="OrthoDB" id="10004641at2759"/>
<evidence type="ECO:0000256" key="4">
    <source>
        <dbReference type="ARBA" id="ARBA00022833"/>
    </source>
</evidence>
<dbReference type="PANTHER" id="PTHR24408:SF58">
    <property type="entry name" value="TRANSCRIPTION FACTOR (TFIIIA), PUTATIVE (AFU_ORTHOLOGUE AFUA_1G05150)-RELATED"/>
    <property type="match status" value="1"/>
</dbReference>
<dbReference type="FunFam" id="3.30.160.60:FF:000100">
    <property type="entry name" value="Zinc finger 45-like"/>
    <property type="match status" value="1"/>
</dbReference>
<evidence type="ECO:0000256" key="2">
    <source>
        <dbReference type="ARBA" id="ARBA00022737"/>
    </source>
</evidence>